<dbReference type="PROSITE" id="PS50931">
    <property type="entry name" value="HTH_LYSR"/>
    <property type="match status" value="1"/>
</dbReference>
<dbReference type="CDD" id="cd08422">
    <property type="entry name" value="PBP2_CrgA_like"/>
    <property type="match status" value="1"/>
</dbReference>
<dbReference type="Pfam" id="PF00126">
    <property type="entry name" value="HTH_1"/>
    <property type="match status" value="1"/>
</dbReference>
<feature type="domain" description="HTH lysR-type" evidence="5">
    <location>
        <begin position="1"/>
        <end position="59"/>
    </location>
</feature>
<accession>A0ABQ6C114</accession>
<dbReference type="RefSeq" id="WP_234263437.1">
    <property type="nucleotide sequence ID" value="NZ_BSPB01000006.1"/>
</dbReference>
<dbReference type="Gene3D" id="1.10.10.10">
    <property type="entry name" value="Winged helix-like DNA-binding domain superfamily/Winged helix DNA-binding domain"/>
    <property type="match status" value="1"/>
</dbReference>
<dbReference type="InterPro" id="IPR000847">
    <property type="entry name" value="LysR_HTH_N"/>
</dbReference>
<evidence type="ECO:0000256" key="4">
    <source>
        <dbReference type="ARBA" id="ARBA00023163"/>
    </source>
</evidence>
<dbReference type="Proteomes" id="UP001156903">
    <property type="component" value="Unassembled WGS sequence"/>
</dbReference>
<dbReference type="SUPFAM" id="SSF53850">
    <property type="entry name" value="Periplasmic binding protein-like II"/>
    <property type="match status" value="1"/>
</dbReference>
<evidence type="ECO:0000256" key="2">
    <source>
        <dbReference type="ARBA" id="ARBA00023015"/>
    </source>
</evidence>
<dbReference type="InterPro" id="IPR036388">
    <property type="entry name" value="WH-like_DNA-bd_sf"/>
</dbReference>
<gene>
    <name evidence="6" type="ORF">GCM10007935_12690</name>
</gene>
<evidence type="ECO:0000256" key="3">
    <source>
        <dbReference type="ARBA" id="ARBA00023125"/>
    </source>
</evidence>
<dbReference type="Pfam" id="PF03466">
    <property type="entry name" value="LysR_substrate"/>
    <property type="match status" value="1"/>
</dbReference>
<dbReference type="EMBL" id="BSPB01000006">
    <property type="protein sequence ID" value="GLS13839.1"/>
    <property type="molecule type" value="Genomic_DNA"/>
</dbReference>
<organism evidence="6 7">
    <name type="scientific">Hydrogenophaga electricum</name>
    <dbReference type="NCBI Taxonomy" id="1230953"/>
    <lineage>
        <taxon>Bacteria</taxon>
        <taxon>Pseudomonadati</taxon>
        <taxon>Pseudomonadota</taxon>
        <taxon>Betaproteobacteria</taxon>
        <taxon>Burkholderiales</taxon>
        <taxon>Comamonadaceae</taxon>
        <taxon>Hydrogenophaga</taxon>
    </lineage>
</organism>
<dbReference type="InterPro" id="IPR005119">
    <property type="entry name" value="LysR_subst-bd"/>
</dbReference>
<evidence type="ECO:0000313" key="7">
    <source>
        <dbReference type="Proteomes" id="UP001156903"/>
    </source>
</evidence>
<keyword evidence="4" id="KW-0804">Transcription</keyword>
<dbReference type="PANTHER" id="PTHR30537:SF5">
    <property type="entry name" value="HTH-TYPE TRANSCRIPTIONAL ACTIVATOR TTDR-RELATED"/>
    <property type="match status" value="1"/>
</dbReference>
<sequence length="306" mass="33838">MDRLQTLRVFQRVADEGSFAAASRSLDLSPAVVTRLVADLEAYLGTRLIQRTTRRLALTEAGQTYLERIRPILQDLDDAHALVSAQNNEPCGTLRIQTVPALATHVLGPVLAGFRSAYPGIRLVIDVDNRTDPPIEDHDVTLLGVREDYDAAVVARRLISGTEAILVASPAYLARRGTPQHPRDLVHHDCLRVAEVMRTDPWRVFRTDAPDEVFDVDVPPVLWSNHTDTLIRAALDGAGITSTTAELAAAHINSGALVRVLSPWISARLSLYAALPSRKYLPQRTRVFLDYLTDYTRKAVEQALAR</sequence>
<dbReference type="PANTHER" id="PTHR30537">
    <property type="entry name" value="HTH-TYPE TRANSCRIPTIONAL REGULATOR"/>
    <property type="match status" value="1"/>
</dbReference>
<dbReference type="InterPro" id="IPR036390">
    <property type="entry name" value="WH_DNA-bd_sf"/>
</dbReference>
<reference evidence="7" key="1">
    <citation type="journal article" date="2019" name="Int. J. Syst. Evol. Microbiol.">
        <title>The Global Catalogue of Microorganisms (GCM) 10K type strain sequencing project: providing services to taxonomists for standard genome sequencing and annotation.</title>
        <authorList>
            <consortium name="The Broad Institute Genomics Platform"/>
            <consortium name="The Broad Institute Genome Sequencing Center for Infectious Disease"/>
            <person name="Wu L."/>
            <person name="Ma J."/>
        </authorList>
    </citation>
    <scope>NUCLEOTIDE SEQUENCE [LARGE SCALE GENOMIC DNA]</scope>
    <source>
        <strain evidence="7">NBRC 109341</strain>
    </source>
</reference>
<keyword evidence="2" id="KW-0805">Transcription regulation</keyword>
<evidence type="ECO:0000313" key="6">
    <source>
        <dbReference type="EMBL" id="GLS13839.1"/>
    </source>
</evidence>
<evidence type="ECO:0000259" key="5">
    <source>
        <dbReference type="PROSITE" id="PS50931"/>
    </source>
</evidence>
<dbReference type="Gene3D" id="3.40.190.290">
    <property type="match status" value="1"/>
</dbReference>
<name>A0ABQ6C114_9BURK</name>
<dbReference type="InterPro" id="IPR058163">
    <property type="entry name" value="LysR-type_TF_proteobact-type"/>
</dbReference>
<evidence type="ECO:0000256" key="1">
    <source>
        <dbReference type="ARBA" id="ARBA00009437"/>
    </source>
</evidence>
<proteinExistence type="inferred from homology"/>
<dbReference type="SUPFAM" id="SSF46785">
    <property type="entry name" value="Winged helix' DNA-binding domain"/>
    <property type="match status" value="1"/>
</dbReference>
<keyword evidence="3" id="KW-0238">DNA-binding</keyword>
<keyword evidence="7" id="KW-1185">Reference proteome</keyword>
<comment type="caution">
    <text evidence="6">The sequence shown here is derived from an EMBL/GenBank/DDBJ whole genome shotgun (WGS) entry which is preliminary data.</text>
</comment>
<comment type="similarity">
    <text evidence="1">Belongs to the LysR transcriptional regulatory family.</text>
</comment>
<protein>
    <submittedName>
        <fullName evidence="6">Transcriptional regulator</fullName>
    </submittedName>
</protein>